<name>A0A0P7ZXP1_9CYAN</name>
<dbReference type="InterPro" id="IPR007484">
    <property type="entry name" value="Peptidase_M28"/>
</dbReference>
<evidence type="ECO:0000259" key="1">
    <source>
        <dbReference type="Pfam" id="PF04389"/>
    </source>
</evidence>
<dbReference type="PANTHER" id="PTHR12147">
    <property type="entry name" value="METALLOPEPTIDASE M28 FAMILY MEMBER"/>
    <property type="match status" value="1"/>
</dbReference>
<dbReference type="SUPFAM" id="SSF53187">
    <property type="entry name" value="Zn-dependent exopeptidases"/>
    <property type="match status" value="1"/>
</dbReference>
<dbReference type="GO" id="GO:0004177">
    <property type="term" value="F:aminopeptidase activity"/>
    <property type="evidence" value="ECO:0007669"/>
    <property type="project" value="UniProtKB-KW"/>
</dbReference>
<dbReference type="InterPro" id="IPR045175">
    <property type="entry name" value="M28_fam"/>
</dbReference>
<dbReference type="EMBL" id="LJZR01000013">
    <property type="protein sequence ID" value="KPQ35244.1"/>
    <property type="molecule type" value="Genomic_DNA"/>
</dbReference>
<keyword evidence="2" id="KW-0378">Hydrolase</keyword>
<gene>
    <name evidence="2" type="ORF">HLUCCA11_11165</name>
</gene>
<feature type="domain" description="Peptidase M28" evidence="1">
    <location>
        <begin position="90"/>
        <end position="183"/>
    </location>
</feature>
<feature type="domain" description="Peptidase M28" evidence="1">
    <location>
        <begin position="242"/>
        <end position="292"/>
    </location>
</feature>
<accession>A0A0P7ZXP1</accession>
<comment type="caution">
    <text evidence="2">The sequence shown here is derived from an EMBL/GenBank/DDBJ whole genome shotgun (WGS) entry which is preliminary data.</text>
</comment>
<protein>
    <submittedName>
        <fullName evidence="2">Putative aminopeptidase</fullName>
    </submittedName>
</protein>
<dbReference type="STRING" id="1666911.HLUCCA11_11165"/>
<keyword evidence="2" id="KW-0031">Aminopeptidase</keyword>
<dbReference type="Proteomes" id="UP000050465">
    <property type="component" value="Unassembled WGS sequence"/>
</dbReference>
<dbReference type="GO" id="GO:0006508">
    <property type="term" value="P:proteolysis"/>
    <property type="evidence" value="ECO:0007669"/>
    <property type="project" value="InterPro"/>
</dbReference>
<proteinExistence type="predicted"/>
<reference evidence="2 3" key="1">
    <citation type="submission" date="2015-09" db="EMBL/GenBank/DDBJ databases">
        <title>Identification and resolution of microdiversity through metagenomic sequencing of parallel consortia.</title>
        <authorList>
            <person name="Nelson W.C."/>
            <person name="Romine M.F."/>
            <person name="Lindemann S.R."/>
        </authorList>
    </citation>
    <scope>NUCLEOTIDE SEQUENCE [LARGE SCALE GENOMIC DNA]</scope>
    <source>
        <strain evidence="2">Ana</strain>
    </source>
</reference>
<evidence type="ECO:0000313" key="2">
    <source>
        <dbReference type="EMBL" id="KPQ35244.1"/>
    </source>
</evidence>
<dbReference type="Pfam" id="PF04389">
    <property type="entry name" value="Peptidase_M28"/>
    <property type="match status" value="2"/>
</dbReference>
<dbReference type="AlphaFoldDB" id="A0A0P7ZXP1"/>
<dbReference type="Gene3D" id="3.40.630.10">
    <property type="entry name" value="Zn peptidases"/>
    <property type="match status" value="1"/>
</dbReference>
<keyword evidence="2" id="KW-0645">Protease</keyword>
<sequence>MDLQARLGQHLRSLIGPRDPYLNSGRHSLAQQYLRTELGRWGPVTSQGFCAQTLASNRLPSHLPNHLQGAGPSREYFNWQTLSPGTRPELAPVIVGAHYDTVPGSPGADDNASGLAIMLTLAELMTLQPPRRSIHWVAFDLEEYGLVGSKTCAQSWRRAGRKIHLMLSLEMLGYFSSAPESQQYPIKALGRIYPSRGNFTALIGNGLTLPAMINLQRKLARSGAPCCWLPVVNKGKFIPATRRSDHAPFWDAGYPAILVTDTADLRNPHYHSASDQIETLDIAAMAKVTQGLAMGLRSL</sequence>
<dbReference type="PATRIC" id="fig|1666911.3.peg.447"/>
<dbReference type="PANTHER" id="PTHR12147:SF26">
    <property type="entry name" value="PEPTIDASE M28 DOMAIN-CONTAINING PROTEIN"/>
    <property type="match status" value="1"/>
</dbReference>
<dbReference type="GO" id="GO:0008235">
    <property type="term" value="F:metalloexopeptidase activity"/>
    <property type="evidence" value="ECO:0007669"/>
    <property type="project" value="InterPro"/>
</dbReference>
<evidence type="ECO:0000313" key="3">
    <source>
        <dbReference type="Proteomes" id="UP000050465"/>
    </source>
</evidence>
<organism evidence="2 3">
    <name type="scientific">Phormidesmis priestleyi Ana</name>
    <dbReference type="NCBI Taxonomy" id="1666911"/>
    <lineage>
        <taxon>Bacteria</taxon>
        <taxon>Bacillati</taxon>
        <taxon>Cyanobacteriota</taxon>
        <taxon>Cyanophyceae</taxon>
        <taxon>Leptolyngbyales</taxon>
        <taxon>Leptolyngbyaceae</taxon>
        <taxon>Phormidesmis</taxon>
    </lineage>
</organism>